<reference evidence="3" key="1">
    <citation type="submission" date="2025-08" db="UniProtKB">
        <authorList>
            <consortium name="RefSeq"/>
        </authorList>
    </citation>
    <scope>IDENTIFICATION</scope>
</reference>
<proteinExistence type="predicted"/>
<feature type="domain" description="PID" evidence="1">
    <location>
        <begin position="4"/>
        <end position="137"/>
    </location>
</feature>
<dbReference type="SUPFAM" id="SSF50729">
    <property type="entry name" value="PH domain-like"/>
    <property type="match status" value="1"/>
</dbReference>
<dbReference type="PROSITE" id="PS01179">
    <property type="entry name" value="PID"/>
    <property type="match status" value="1"/>
</dbReference>
<dbReference type="InterPro" id="IPR019517">
    <property type="entry name" value="Integrin-bd_ICAP-1"/>
</dbReference>
<sequence length="142" mass="15983">MVSEYSLRYLGAVEDVSLNTGQAIPGRSLEAQLVDKLEDAQLEGKLPYLAPEDYQTVYVIVSKHGIKVMDSKKKQVMQRHPLHVIAQAIQYSDGLGRFNLVLKTVQPGKKTFGCYVFQTSTEEQAIGVVKTLQQMYSQFTQR</sequence>
<dbReference type="GeneID" id="106814732"/>
<dbReference type="Proteomes" id="UP000695022">
    <property type="component" value="Unplaced"/>
</dbReference>
<keyword evidence="2" id="KW-1185">Reference proteome</keyword>
<organism evidence="2 3">
    <name type="scientific">Priapulus caudatus</name>
    <name type="common">Priapulid worm</name>
    <dbReference type="NCBI Taxonomy" id="37621"/>
    <lineage>
        <taxon>Eukaryota</taxon>
        <taxon>Metazoa</taxon>
        <taxon>Ecdysozoa</taxon>
        <taxon>Scalidophora</taxon>
        <taxon>Priapulida</taxon>
        <taxon>Priapulimorpha</taxon>
        <taxon>Priapulimorphida</taxon>
        <taxon>Priapulidae</taxon>
        <taxon>Priapulus</taxon>
    </lineage>
</organism>
<evidence type="ECO:0000313" key="2">
    <source>
        <dbReference type="Proteomes" id="UP000695022"/>
    </source>
</evidence>
<dbReference type="RefSeq" id="XP_014674566.1">
    <property type="nucleotide sequence ID" value="XM_014819080.1"/>
</dbReference>
<accession>A0ABM1EQU5</accession>
<gene>
    <name evidence="3" type="primary">LOC106814732</name>
</gene>
<dbReference type="PANTHER" id="PTHR32055:SF1">
    <property type="entry name" value="INTEGRIN BETA-1-BINDING PROTEIN 1"/>
    <property type="match status" value="1"/>
</dbReference>
<dbReference type="InterPro" id="IPR006020">
    <property type="entry name" value="PTB/PI_dom"/>
</dbReference>
<dbReference type="Gene3D" id="6.20.360.10">
    <property type="match status" value="1"/>
</dbReference>
<protein>
    <submittedName>
        <fullName evidence="3">Integrin beta-1-binding protein 1-like</fullName>
    </submittedName>
</protein>
<dbReference type="Pfam" id="PF10480">
    <property type="entry name" value="ICAP-1_inte_bdg"/>
    <property type="match status" value="1"/>
</dbReference>
<name>A0ABM1EQU5_PRICU</name>
<dbReference type="PANTHER" id="PTHR32055">
    <property type="entry name" value="INTEGRIN BETA-1-BINDING PROTEIN 1"/>
    <property type="match status" value="1"/>
</dbReference>
<evidence type="ECO:0000313" key="3">
    <source>
        <dbReference type="RefSeq" id="XP_014674566.1"/>
    </source>
</evidence>
<evidence type="ECO:0000259" key="1">
    <source>
        <dbReference type="PROSITE" id="PS01179"/>
    </source>
</evidence>